<gene>
    <name evidence="2" type="ORF">GCM10007877_17740</name>
</gene>
<dbReference type="InterPro" id="IPR017737">
    <property type="entry name" value="TssE1-like"/>
</dbReference>
<dbReference type="InterPro" id="IPR053176">
    <property type="entry name" value="T6SS_TssE1-like"/>
</dbReference>
<name>A0AA37WLJ5_9GAMM</name>
<dbReference type="PANTHER" id="PTHR38595">
    <property type="entry name" value="CYTOPLASMIC PROTEIN-RELATED"/>
    <property type="match status" value="1"/>
</dbReference>
<organism evidence="2 3">
    <name type="scientific">Marinibactrum halimedae</name>
    <dbReference type="NCBI Taxonomy" id="1444977"/>
    <lineage>
        <taxon>Bacteria</taxon>
        <taxon>Pseudomonadati</taxon>
        <taxon>Pseudomonadota</taxon>
        <taxon>Gammaproteobacteria</taxon>
        <taxon>Cellvibrionales</taxon>
        <taxon>Cellvibrionaceae</taxon>
        <taxon>Marinibactrum</taxon>
    </lineage>
</organism>
<accession>A0AA37WLJ5</accession>
<evidence type="ECO:0000259" key="1">
    <source>
        <dbReference type="Pfam" id="PF04965"/>
    </source>
</evidence>
<evidence type="ECO:0000313" key="3">
    <source>
        <dbReference type="Proteomes" id="UP001156870"/>
    </source>
</evidence>
<sequence length="159" mass="17892">MKLSEKRLLAPVLDRLIDTSDIADNAQPHKLLRQIRESVRRDLEHLLNTRYKCLSHPEGLTHLDTAITEFGLPDLSTVNLTASTSRERFCRDIEDCILTFEPRIKTVKVISEGKPDPEDPVIRFRVEAVLHINPAAEVIIFDSSLNPVTQNVSVSEVGA</sequence>
<dbReference type="PANTHER" id="PTHR38595:SF2">
    <property type="entry name" value="TYPE VI SECRETION SYSTEM BASEPLATE SUBUNIT TSSE"/>
    <property type="match status" value="1"/>
</dbReference>
<comment type="caution">
    <text evidence="2">The sequence shown here is derived from an EMBL/GenBank/DDBJ whole genome shotgun (WGS) entry which is preliminary data.</text>
</comment>
<dbReference type="Proteomes" id="UP001156870">
    <property type="component" value="Unassembled WGS sequence"/>
</dbReference>
<dbReference type="AlphaFoldDB" id="A0AA37WLJ5"/>
<feature type="domain" description="IraD/Gp25-like" evidence="1">
    <location>
        <begin position="34"/>
        <end position="134"/>
    </location>
</feature>
<dbReference type="RefSeq" id="WP_232592959.1">
    <property type="nucleotide sequence ID" value="NZ_BSPD01000039.1"/>
</dbReference>
<dbReference type="NCBIfam" id="TIGR03357">
    <property type="entry name" value="VI_zyme"/>
    <property type="match status" value="1"/>
</dbReference>
<dbReference type="Gene3D" id="3.10.450.40">
    <property type="match status" value="1"/>
</dbReference>
<dbReference type="EMBL" id="BSPD01000039">
    <property type="protein sequence ID" value="GLS26059.1"/>
    <property type="molecule type" value="Genomic_DNA"/>
</dbReference>
<evidence type="ECO:0000313" key="2">
    <source>
        <dbReference type="EMBL" id="GLS26059.1"/>
    </source>
</evidence>
<dbReference type="SUPFAM" id="SSF160719">
    <property type="entry name" value="gpW/gp25-like"/>
    <property type="match status" value="1"/>
</dbReference>
<reference evidence="2 3" key="1">
    <citation type="journal article" date="2014" name="Int. J. Syst. Evol. Microbiol.">
        <title>Complete genome sequence of Corynebacterium casei LMG S-19264T (=DSM 44701T), isolated from a smear-ripened cheese.</title>
        <authorList>
            <consortium name="US DOE Joint Genome Institute (JGI-PGF)"/>
            <person name="Walter F."/>
            <person name="Albersmeier A."/>
            <person name="Kalinowski J."/>
            <person name="Ruckert C."/>
        </authorList>
    </citation>
    <scope>NUCLEOTIDE SEQUENCE [LARGE SCALE GENOMIC DNA]</scope>
    <source>
        <strain evidence="2 3">NBRC 110095</strain>
    </source>
</reference>
<dbReference type="Pfam" id="PF04965">
    <property type="entry name" value="GPW_gp25"/>
    <property type="match status" value="1"/>
</dbReference>
<dbReference type="InterPro" id="IPR007048">
    <property type="entry name" value="IraD/Gp25-like"/>
</dbReference>
<proteinExistence type="predicted"/>
<protein>
    <recommendedName>
        <fullName evidence="1">IraD/Gp25-like domain-containing protein</fullName>
    </recommendedName>
</protein>
<keyword evidence="3" id="KW-1185">Reference proteome</keyword>